<evidence type="ECO:0000313" key="3">
    <source>
        <dbReference type="Proteomes" id="UP000887566"/>
    </source>
</evidence>
<organism evidence="3 4">
    <name type="scientific">Plectus sambesii</name>
    <dbReference type="NCBI Taxonomy" id="2011161"/>
    <lineage>
        <taxon>Eukaryota</taxon>
        <taxon>Metazoa</taxon>
        <taxon>Ecdysozoa</taxon>
        <taxon>Nematoda</taxon>
        <taxon>Chromadorea</taxon>
        <taxon>Plectida</taxon>
        <taxon>Plectina</taxon>
        <taxon>Plectoidea</taxon>
        <taxon>Plectidae</taxon>
        <taxon>Plectus</taxon>
    </lineage>
</organism>
<keyword evidence="3" id="KW-1185">Reference proteome</keyword>
<dbReference type="PROSITE" id="PS51186">
    <property type="entry name" value="GNAT"/>
    <property type="match status" value="1"/>
</dbReference>
<feature type="domain" description="N-acetyltransferase" evidence="2">
    <location>
        <begin position="398"/>
        <end position="533"/>
    </location>
</feature>
<proteinExistence type="inferred from homology"/>
<dbReference type="Pfam" id="PF08445">
    <property type="entry name" value="FR47"/>
    <property type="match status" value="1"/>
</dbReference>
<dbReference type="CDD" id="cd04301">
    <property type="entry name" value="NAT_SF"/>
    <property type="match status" value="1"/>
</dbReference>
<dbReference type="GO" id="GO:0047961">
    <property type="term" value="F:glycine N-acyltransferase activity"/>
    <property type="evidence" value="ECO:0007669"/>
    <property type="project" value="InterPro"/>
</dbReference>
<dbReference type="InterPro" id="IPR016181">
    <property type="entry name" value="Acyl_CoA_acyltransferase"/>
</dbReference>
<dbReference type="Gene3D" id="3.40.630.30">
    <property type="match status" value="2"/>
</dbReference>
<evidence type="ECO:0000256" key="1">
    <source>
        <dbReference type="RuleBase" id="RU368002"/>
    </source>
</evidence>
<dbReference type="AlphaFoldDB" id="A0A914VUS9"/>
<accession>A0A914VUS9</accession>
<dbReference type="GO" id="GO:0005739">
    <property type="term" value="C:mitochondrion"/>
    <property type="evidence" value="ECO:0007669"/>
    <property type="project" value="InterPro"/>
</dbReference>
<dbReference type="InterPro" id="IPR000182">
    <property type="entry name" value="GNAT_dom"/>
</dbReference>
<dbReference type="WBParaSite" id="PSAMB.scaffold2429size23299.g17764.t1">
    <property type="protein sequence ID" value="PSAMB.scaffold2429size23299.g17764.t1"/>
    <property type="gene ID" value="PSAMB.scaffold2429size23299.g17764"/>
</dbReference>
<comment type="similarity">
    <text evidence="1">Belongs to the glycine N-acyltransferase family.</text>
</comment>
<dbReference type="PANTHER" id="PTHR15298:SF1">
    <property type="entry name" value="GLYCINE N-ACYLTRANSFERASE-LIKE PROTEIN"/>
    <property type="match status" value="1"/>
</dbReference>
<protein>
    <recommendedName>
        <fullName evidence="1">Glycine N-acyltransferase-like protein</fullName>
        <ecNumber evidence="1">2.3.1.-</ecNumber>
    </recommendedName>
</protein>
<evidence type="ECO:0000313" key="4">
    <source>
        <dbReference type="WBParaSite" id="PSAMB.scaffold2429size23299.g17764.t1"/>
    </source>
</evidence>
<dbReference type="EC" id="2.3.1.-" evidence="1"/>
<dbReference type="InterPro" id="IPR010313">
    <property type="entry name" value="Glycine_N-acyltransferase"/>
</dbReference>
<dbReference type="InterPro" id="IPR013653">
    <property type="entry name" value="GCN5-like_dom"/>
</dbReference>
<evidence type="ECO:0000259" key="2">
    <source>
        <dbReference type="PROSITE" id="PS51186"/>
    </source>
</evidence>
<sequence length="533" mass="60367">MLHAFKTEDEHREVLKLIDSEPNLFMLRAALTGGLPEAPVEVYAYPWPDIKCWLMIVQNTLSEPFIGLYLVNGGTTDDAEKCVESANDIFDKLDEFLFFNIEQSICDHLCNLLSKNYEICAKKDVCTTFYIPPDIQVEIVKREIELPVGYQFCDVDPEVDGPLVSRTWKHARDDDVHFTRSKLTHRPSVGVKFGDELVSFEMVCATGAMNHLYTLPEFRRKGLGTAVELKLCQKLIGIGIWPFKFVEIVNPKVIEMSQKSAEAEGPLLVDIETSMKIATKKLGSDAIFAVHAFPWPDAECLMMVVRNKHCLPLVCCKPLREGENCNSLKKNLPELLESLAEFHAIALYSTYEWMKDPIREVLSPTHTFSSSSPSYTYYITAEKHAEVAKMDIQLPEGFHFYELAPEKDAEFISSTWKYAAETEVLNTKSKLYSLPSAGIKFEDRLVAFEMCFSSGAMNHLYVDPEFRGKGLGTAVELRLSQKLIASSLTPHKFVEIDNEVAFSFAEKSKYFTKVVSRTSCEPVLYDCCHVTKK</sequence>
<reference evidence="4" key="1">
    <citation type="submission" date="2022-11" db="UniProtKB">
        <authorList>
            <consortium name="WormBaseParasite"/>
        </authorList>
    </citation>
    <scope>IDENTIFICATION</scope>
</reference>
<name>A0A914VUS9_9BILA</name>
<dbReference type="PANTHER" id="PTHR15298">
    <property type="entry name" value="L-COA N-ACYLTRANSFERASE-RELATED"/>
    <property type="match status" value="1"/>
</dbReference>
<dbReference type="SUPFAM" id="SSF55729">
    <property type="entry name" value="Acyl-CoA N-acyltransferases (Nat)"/>
    <property type="match status" value="2"/>
</dbReference>
<keyword evidence="1" id="KW-0012">Acyltransferase</keyword>
<dbReference type="Proteomes" id="UP000887566">
    <property type="component" value="Unplaced"/>
</dbReference>
<keyword evidence="1" id="KW-0808">Transferase</keyword>